<dbReference type="PROSITE" id="PS00059">
    <property type="entry name" value="ADH_ZINC"/>
    <property type="match status" value="1"/>
</dbReference>
<evidence type="ECO:0000313" key="9">
    <source>
        <dbReference type="Proteomes" id="UP000809789"/>
    </source>
</evidence>
<name>A0A8K0L9Z6_9PEZI</name>
<dbReference type="Gene3D" id="3.90.180.10">
    <property type="entry name" value="Medium-chain alcohol dehydrogenases, catalytic domain"/>
    <property type="match status" value="1"/>
</dbReference>
<dbReference type="Gene3D" id="3.40.50.720">
    <property type="entry name" value="NAD(P)-binding Rossmann-like Domain"/>
    <property type="match status" value="1"/>
</dbReference>
<dbReference type="EMBL" id="JAESVG020000001">
    <property type="protein sequence ID" value="KAG8631662.1"/>
    <property type="molecule type" value="Genomic_DNA"/>
</dbReference>
<dbReference type="InterPro" id="IPR020843">
    <property type="entry name" value="ER"/>
</dbReference>
<keyword evidence="9" id="KW-1185">Reference proteome</keyword>
<dbReference type="InterPro" id="IPR011032">
    <property type="entry name" value="GroES-like_sf"/>
</dbReference>
<accession>A0A8K0L9Z6</accession>
<dbReference type="GO" id="GO:0005737">
    <property type="term" value="C:cytoplasm"/>
    <property type="evidence" value="ECO:0007669"/>
    <property type="project" value="TreeGrafter"/>
</dbReference>
<dbReference type="SUPFAM" id="SSF51735">
    <property type="entry name" value="NAD(P)-binding Rossmann-fold domains"/>
    <property type="match status" value="1"/>
</dbReference>
<dbReference type="AlphaFoldDB" id="A0A8K0L9Z6"/>
<evidence type="ECO:0000256" key="2">
    <source>
        <dbReference type="ARBA" id="ARBA00008072"/>
    </source>
</evidence>
<evidence type="ECO:0000256" key="6">
    <source>
        <dbReference type="RuleBase" id="RU361277"/>
    </source>
</evidence>
<dbReference type="InterPro" id="IPR036291">
    <property type="entry name" value="NAD(P)-bd_dom_sf"/>
</dbReference>
<dbReference type="GO" id="GO:0004022">
    <property type="term" value="F:alcohol dehydrogenase (NAD+) activity"/>
    <property type="evidence" value="ECO:0007669"/>
    <property type="project" value="TreeGrafter"/>
</dbReference>
<keyword evidence="3 6" id="KW-0479">Metal-binding</keyword>
<reference evidence="8" key="1">
    <citation type="submission" date="2021-07" db="EMBL/GenBank/DDBJ databases">
        <title>Elsinoe batatas strain:CRI-CJ2 Genome sequencing and assembly.</title>
        <authorList>
            <person name="Huang L."/>
        </authorList>
    </citation>
    <scope>NUCLEOTIDE SEQUENCE</scope>
    <source>
        <strain evidence="8">CRI-CJ2</strain>
    </source>
</reference>
<dbReference type="InterPro" id="IPR013154">
    <property type="entry name" value="ADH-like_N"/>
</dbReference>
<dbReference type="OrthoDB" id="1879366at2759"/>
<evidence type="ECO:0000259" key="7">
    <source>
        <dbReference type="SMART" id="SM00829"/>
    </source>
</evidence>
<dbReference type="PANTHER" id="PTHR42940:SF1">
    <property type="entry name" value="ENOYL REDUCTASE (ER) DOMAIN-CONTAINING PROTEIN"/>
    <property type="match status" value="1"/>
</dbReference>
<feature type="domain" description="Enoyl reductase (ER)" evidence="7">
    <location>
        <begin position="21"/>
        <end position="347"/>
    </location>
</feature>
<protein>
    <recommendedName>
        <fullName evidence="7">Enoyl reductase (ER) domain-containing protein</fullName>
    </recommendedName>
</protein>
<evidence type="ECO:0000256" key="1">
    <source>
        <dbReference type="ARBA" id="ARBA00001947"/>
    </source>
</evidence>
<dbReference type="InterPro" id="IPR002328">
    <property type="entry name" value="ADH_Zn_CS"/>
</dbReference>
<evidence type="ECO:0000256" key="3">
    <source>
        <dbReference type="ARBA" id="ARBA00022723"/>
    </source>
</evidence>
<dbReference type="PANTHER" id="PTHR42940">
    <property type="entry name" value="ALCOHOL DEHYDROGENASE 1-RELATED"/>
    <property type="match status" value="1"/>
</dbReference>
<comment type="similarity">
    <text evidence="2 6">Belongs to the zinc-containing alcohol dehydrogenase family.</text>
</comment>
<evidence type="ECO:0000313" key="8">
    <source>
        <dbReference type="EMBL" id="KAG8631662.1"/>
    </source>
</evidence>
<dbReference type="GO" id="GO:0008270">
    <property type="term" value="F:zinc ion binding"/>
    <property type="evidence" value="ECO:0007669"/>
    <property type="project" value="InterPro"/>
</dbReference>
<proteinExistence type="inferred from homology"/>
<keyword evidence="5" id="KW-0560">Oxidoreductase</keyword>
<organism evidence="8 9">
    <name type="scientific">Elsinoe batatas</name>
    <dbReference type="NCBI Taxonomy" id="2601811"/>
    <lineage>
        <taxon>Eukaryota</taxon>
        <taxon>Fungi</taxon>
        <taxon>Dikarya</taxon>
        <taxon>Ascomycota</taxon>
        <taxon>Pezizomycotina</taxon>
        <taxon>Dothideomycetes</taxon>
        <taxon>Dothideomycetidae</taxon>
        <taxon>Myriangiales</taxon>
        <taxon>Elsinoaceae</taxon>
        <taxon>Elsinoe</taxon>
    </lineage>
</organism>
<evidence type="ECO:0000256" key="5">
    <source>
        <dbReference type="ARBA" id="ARBA00023002"/>
    </source>
</evidence>
<dbReference type="SMART" id="SM00829">
    <property type="entry name" value="PKS_ER"/>
    <property type="match status" value="1"/>
</dbReference>
<dbReference type="Pfam" id="PF00107">
    <property type="entry name" value="ADH_zinc_N"/>
    <property type="match status" value="1"/>
</dbReference>
<sequence length="351" mass="36799">MADPKYTIPETCKAGVVVNEGPDFTVEVMDVPVPKPGPSDLLIRLNTTGLCYSDIHFMLGDLGMPPMSHFGVRSPGHEGAGVVVAMGAQVTGWSLGDRAGMKPVYDVCHSCELCWGDKETYCEKAIHTGLLVTGSYQQYIVHPARYASPIPDGVGDVVAGPIMCSASTVYRSIVESELRPGDIAVFPGGGGGAMGLRAIVVDGGESKRKLALEMGAEAFVDFREEKDVAAAVVKAADGIGAHGVFVTAPSAYGSAIALTGKRVGAKVMCIGLPSKGTVTLGADPSTFAFRNLTVKGTLVGSMKDTAIALDFARRGLLKQICEVVPLKDMPEAVQRLRRGEVAGRIVVDFNA</sequence>
<comment type="caution">
    <text evidence="8">The sequence shown here is derived from an EMBL/GenBank/DDBJ whole genome shotgun (WGS) entry which is preliminary data.</text>
</comment>
<evidence type="ECO:0000256" key="4">
    <source>
        <dbReference type="ARBA" id="ARBA00022833"/>
    </source>
</evidence>
<dbReference type="InterPro" id="IPR013149">
    <property type="entry name" value="ADH-like_C"/>
</dbReference>
<dbReference type="CDD" id="cd08297">
    <property type="entry name" value="CAD3"/>
    <property type="match status" value="1"/>
</dbReference>
<dbReference type="Pfam" id="PF08240">
    <property type="entry name" value="ADH_N"/>
    <property type="match status" value="1"/>
</dbReference>
<comment type="cofactor">
    <cofactor evidence="1 6">
        <name>Zn(2+)</name>
        <dbReference type="ChEBI" id="CHEBI:29105"/>
    </cofactor>
</comment>
<gene>
    <name evidence="8" type="ORF">KVT40_000802</name>
</gene>
<keyword evidence="4 6" id="KW-0862">Zinc</keyword>
<dbReference type="Proteomes" id="UP000809789">
    <property type="component" value="Unassembled WGS sequence"/>
</dbReference>
<dbReference type="SUPFAM" id="SSF50129">
    <property type="entry name" value="GroES-like"/>
    <property type="match status" value="1"/>
</dbReference>